<comment type="caution">
    <text evidence="12">The sequence shown here is derived from an EMBL/GenBank/DDBJ whole genome shotgun (WGS) entry which is preliminary data.</text>
</comment>
<feature type="compositionally biased region" description="Polar residues" evidence="10">
    <location>
        <begin position="315"/>
        <end position="324"/>
    </location>
</feature>
<evidence type="ECO:0000259" key="11">
    <source>
        <dbReference type="PROSITE" id="PS51779"/>
    </source>
</evidence>
<proteinExistence type="inferred from homology"/>
<dbReference type="InterPro" id="IPR026579">
    <property type="entry name" value="FtsQ"/>
</dbReference>
<dbReference type="Pfam" id="PF03799">
    <property type="entry name" value="FtsQ_DivIB_C"/>
    <property type="match status" value="1"/>
</dbReference>
<evidence type="ECO:0000313" key="12">
    <source>
        <dbReference type="EMBL" id="MFD1613110.1"/>
    </source>
</evidence>
<dbReference type="InterPro" id="IPR045335">
    <property type="entry name" value="FtsQ_C_sf"/>
</dbReference>
<evidence type="ECO:0000256" key="9">
    <source>
        <dbReference type="HAMAP-Rule" id="MF_00911"/>
    </source>
</evidence>
<keyword evidence="6 9" id="KW-1133">Transmembrane helix</keyword>
<sequence length="324" mass="35092">MASASAKIRRGAPARPPARPRKTQAKKPGLFARALGAVPISHETIQRTVTWGTLGLGAAIGLAVLQAFGVPAMVGGQISQALGRTGFEVKRVDLRGIRNMDRLTVYAIAFDQHSMAMPSVDLDGVRAKLMRYGWVQDARVSRRLPDTLVVDIVERTPAAVWQYQGHLRLIDATGVVLDDVTDAPSADLPLLIGPGANLHATELTALLAKTPSLKPVIAGASWIGERRWDIRFQSGETLALPEGQDESERALTRFARMDSQQRLLGRGFLRFDMRDPTKFVARLDRQVRAIDGSAAAQPPAPQPTPAQPATPQPTSNLQKVNDSI</sequence>
<evidence type="ECO:0000256" key="7">
    <source>
        <dbReference type="ARBA" id="ARBA00023136"/>
    </source>
</evidence>
<evidence type="ECO:0000256" key="3">
    <source>
        <dbReference type="ARBA" id="ARBA00022519"/>
    </source>
</evidence>
<feature type="compositionally biased region" description="Pro residues" evidence="10">
    <location>
        <begin position="298"/>
        <end position="311"/>
    </location>
</feature>
<dbReference type="Proteomes" id="UP001597115">
    <property type="component" value="Unassembled WGS sequence"/>
</dbReference>
<keyword evidence="13" id="KW-1185">Reference proteome</keyword>
<reference evidence="13" key="1">
    <citation type="journal article" date="2019" name="Int. J. Syst. Evol. Microbiol.">
        <title>The Global Catalogue of Microorganisms (GCM) 10K type strain sequencing project: providing services to taxonomists for standard genome sequencing and annotation.</title>
        <authorList>
            <consortium name="The Broad Institute Genomics Platform"/>
            <consortium name="The Broad Institute Genome Sequencing Center for Infectious Disease"/>
            <person name="Wu L."/>
            <person name="Ma J."/>
        </authorList>
    </citation>
    <scope>NUCLEOTIDE SEQUENCE [LARGE SCALE GENOMIC DNA]</scope>
    <source>
        <strain evidence="13">CGMCC 1.16275</strain>
    </source>
</reference>
<dbReference type="InterPro" id="IPR034746">
    <property type="entry name" value="POTRA"/>
</dbReference>
<keyword evidence="3 9" id="KW-0997">Cell inner membrane</keyword>
<keyword evidence="5 9" id="KW-0812">Transmembrane</keyword>
<dbReference type="PANTHER" id="PTHR35851">
    <property type="entry name" value="CELL DIVISION PROTEIN FTSQ"/>
    <property type="match status" value="1"/>
</dbReference>
<comment type="similarity">
    <text evidence="9">Belongs to the FtsQ/DivIB family. FtsQ subfamily.</text>
</comment>
<comment type="subcellular location">
    <subcellularLocation>
        <location evidence="9">Cell inner membrane</location>
        <topology evidence="9">Single-pass type II membrane protein</topology>
    </subcellularLocation>
    <subcellularLocation>
        <location evidence="1">Membrane</location>
    </subcellularLocation>
    <text evidence="9">Localizes to the division septum.</text>
</comment>
<dbReference type="InterPro" id="IPR005548">
    <property type="entry name" value="Cell_div_FtsQ/DivIB_C"/>
</dbReference>
<evidence type="ECO:0000313" key="13">
    <source>
        <dbReference type="Proteomes" id="UP001597115"/>
    </source>
</evidence>
<gene>
    <name evidence="9" type="primary">ftsQ</name>
    <name evidence="12" type="ORF">ACFSCW_14990</name>
</gene>
<evidence type="ECO:0000256" key="1">
    <source>
        <dbReference type="ARBA" id="ARBA00004370"/>
    </source>
</evidence>
<feature type="region of interest" description="Disordered" evidence="10">
    <location>
        <begin position="1"/>
        <end position="26"/>
    </location>
</feature>
<dbReference type="InterPro" id="IPR013685">
    <property type="entry name" value="POTRA_FtsQ_type"/>
</dbReference>
<name>A0ABW4I749_9SPHN</name>
<dbReference type="HAMAP" id="MF_00911">
    <property type="entry name" value="FtsQ_subfam"/>
    <property type="match status" value="1"/>
</dbReference>
<dbReference type="RefSeq" id="WP_380890868.1">
    <property type="nucleotide sequence ID" value="NZ_JBHUDY010000002.1"/>
</dbReference>
<keyword evidence="7 9" id="KW-0472">Membrane</keyword>
<protein>
    <recommendedName>
        <fullName evidence="9">Cell division protein FtsQ</fullName>
    </recommendedName>
</protein>
<keyword evidence="8 9" id="KW-0131">Cell cycle</keyword>
<keyword evidence="4 9" id="KW-0132">Cell division</keyword>
<comment type="function">
    <text evidence="9">Essential cell division protein.</text>
</comment>
<feature type="compositionally biased region" description="Basic residues" evidence="10">
    <location>
        <begin position="7"/>
        <end position="25"/>
    </location>
</feature>
<feature type="domain" description="POTRA" evidence="11">
    <location>
        <begin position="87"/>
        <end position="155"/>
    </location>
</feature>
<evidence type="ECO:0000256" key="6">
    <source>
        <dbReference type="ARBA" id="ARBA00022989"/>
    </source>
</evidence>
<evidence type="ECO:0000256" key="8">
    <source>
        <dbReference type="ARBA" id="ARBA00023306"/>
    </source>
</evidence>
<feature type="region of interest" description="Disordered" evidence="10">
    <location>
        <begin position="290"/>
        <end position="324"/>
    </location>
</feature>
<dbReference type="EMBL" id="JBHUDY010000002">
    <property type="protein sequence ID" value="MFD1613110.1"/>
    <property type="molecule type" value="Genomic_DNA"/>
</dbReference>
<dbReference type="GO" id="GO:0051301">
    <property type="term" value="P:cell division"/>
    <property type="evidence" value="ECO:0007669"/>
    <property type="project" value="UniProtKB-KW"/>
</dbReference>
<organism evidence="12 13">
    <name type="scientific">Sphingomonas tabacisoli</name>
    <dbReference type="NCBI Taxonomy" id="2249466"/>
    <lineage>
        <taxon>Bacteria</taxon>
        <taxon>Pseudomonadati</taxon>
        <taxon>Pseudomonadota</taxon>
        <taxon>Alphaproteobacteria</taxon>
        <taxon>Sphingomonadales</taxon>
        <taxon>Sphingomonadaceae</taxon>
        <taxon>Sphingomonas</taxon>
    </lineage>
</organism>
<dbReference type="Gene3D" id="3.10.20.310">
    <property type="entry name" value="membrane protein fhac"/>
    <property type="match status" value="1"/>
</dbReference>
<evidence type="ECO:0000256" key="2">
    <source>
        <dbReference type="ARBA" id="ARBA00022475"/>
    </source>
</evidence>
<accession>A0ABW4I749</accession>
<keyword evidence="2 9" id="KW-1003">Cell membrane</keyword>
<evidence type="ECO:0000256" key="10">
    <source>
        <dbReference type="SAM" id="MobiDB-lite"/>
    </source>
</evidence>
<evidence type="ECO:0000256" key="5">
    <source>
        <dbReference type="ARBA" id="ARBA00022692"/>
    </source>
</evidence>
<dbReference type="Pfam" id="PF08478">
    <property type="entry name" value="POTRA_1"/>
    <property type="match status" value="1"/>
</dbReference>
<dbReference type="PANTHER" id="PTHR35851:SF1">
    <property type="entry name" value="CELL DIVISION PROTEIN FTSQ"/>
    <property type="match status" value="1"/>
</dbReference>
<dbReference type="Gene3D" id="3.40.50.11690">
    <property type="entry name" value="Cell division protein FtsQ/DivIB"/>
    <property type="match status" value="1"/>
</dbReference>
<evidence type="ECO:0000256" key="4">
    <source>
        <dbReference type="ARBA" id="ARBA00022618"/>
    </source>
</evidence>
<dbReference type="PROSITE" id="PS51779">
    <property type="entry name" value="POTRA"/>
    <property type="match status" value="1"/>
</dbReference>